<dbReference type="PATRIC" id="fig|1279009.4.peg.1307"/>
<accession>M7N8I4</accession>
<gene>
    <name evidence="1" type="ORF">ADICEAN_01293</name>
</gene>
<protein>
    <submittedName>
        <fullName evidence="1">Uncharacterized protein</fullName>
    </submittedName>
</protein>
<dbReference type="AlphaFoldDB" id="M7N8I4"/>
<keyword evidence="2" id="KW-1185">Reference proteome</keyword>
<comment type="caution">
    <text evidence="1">The sequence shown here is derived from an EMBL/GenBank/DDBJ whole genome shotgun (WGS) entry which is preliminary data.</text>
</comment>
<dbReference type="EMBL" id="AODQ01000023">
    <property type="protein sequence ID" value="EMR03526.1"/>
    <property type="molecule type" value="Genomic_DNA"/>
</dbReference>
<dbReference type="RefSeq" id="WP_009194693.1">
    <property type="nucleotide sequence ID" value="NZ_AODQ01000023.1"/>
</dbReference>
<evidence type="ECO:0000313" key="2">
    <source>
        <dbReference type="Proteomes" id="UP000011910"/>
    </source>
</evidence>
<proteinExistence type="predicted"/>
<name>M7N8I4_9BACT</name>
<evidence type="ECO:0000313" key="1">
    <source>
        <dbReference type="EMBL" id="EMR03526.1"/>
    </source>
</evidence>
<sequence length="197" mass="21691">MGWLPRLLLLASFWLMAFTARGQVDIRAELEAWVQACNPQAGLDSATLYILDGVIVSAEDLFGKEAKQGLSPHALLSIHYLSAKEAHASLPHWHGSGILILTSLHQQKRREIRRGLQEALLLFEKRAFRSAPISSNSGDPVLLIDGSPIPHDEARSLLESLRPGALKALHYSPCAFPTALFGQNAKNGLLRIWTGRM</sequence>
<organism evidence="1 2">
    <name type="scientific">Cesiribacter andamanensis AMV16</name>
    <dbReference type="NCBI Taxonomy" id="1279009"/>
    <lineage>
        <taxon>Bacteria</taxon>
        <taxon>Pseudomonadati</taxon>
        <taxon>Bacteroidota</taxon>
        <taxon>Cytophagia</taxon>
        <taxon>Cytophagales</taxon>
        <taxon>Cesiribacteraceae</taxon>
        <taxon>Cesiribacter</taxon>
    </lineage>
</organism>
<dbReference type="Proteomes" id="UP000011910">
    <property type="component" value="Unassembled WGS sequence"/>
</dbReference>
<reference evidence="1 2" key="1">
    <citation type="journal article" date="2013" name="Genome Announc.">
        <title>Draft Genome Sequence of Cesiribacter andamanensis Strain AMV16T, Isolated from a Soil Sample from a Mud Volcano in the Andaman Islands, India.</title>
        <authorList>
            <person name="Shivaji S."/>
            <person name="Ara S."/>
            <person name="Begum Z."/>
            <person name="Srinivas T.N."/>
            <person name="Singh A."/>
            <person name="Kumar Pinnaka A."/>
        </authorList>
    </citation>
    <scope>NUCLEOTIDE SEQUENCE [LARGE SCALE GENOMIC DNA]</scope>
    <source>
        <strain evidence="1 2">AMV16</strain>
    </source>
</reference>
<dbReference type="OrthoDB" id="893948at2"/>
<dbReference type="STRING" id="1279009.ADICEAN_01293"/>